<dbReference type="Proteomes" id="UP001620626">
    <property type="component" value="Unassembled WGS sequence"/>
</dbReference>
<feature type="coiled-coil region" evidence="3">
    <location>
        <begin position="3"/>
        <end position="129"/>
    </location>
</feature>
<proteinExistence type="inferred from homology"/>
<dbReference type="AlphaFoldDB" id="A0ABD2KS54"/>
<organism evidence="5 6">
    <name type="scientific">Heterodera trifolii</name>
    <dbReference type="NCBI Taxonomy" id="157864"/>
    <lineage>
        <taxon>Eukaryota</taxon>
        <taxon>Metazoa</taxon>
        <taxon>Ecdysozoa</taxon>
        <taxon>Nematoda</taxon>
        <taxon>Chromadorea</taxon>
        <taxon>Rhabditida</taxon>
        <taxon>Tylenchina</taxon>
        <taxon>Tylenchomorpha</taxon>
        <taxon>Tylenchoidea</taxon>
        <taxon>Heteroderidae</taxon>
        <taxon>Heteroderinae</taxon>
        <taxon>Heterodera</taxon>
    </lineage>
</organism>
<comment type="similarity">
    <text evidence="1">Belongs to the nudE family.</text>
</comment>
<feature type="region of interest" description="Disordered" evidence="4">
    <location>
        <begin position="187"/>
        <end position="206"/>
    </location>
</feature>
<gene>
    <name evidence="5" type="ORF">niasHT_021737</name>
</gene>
<keyword evidence="2 3" id="KW-0175">Coiled coil</keyword>
<name>A0ABD2KS54_9BILA</name>
<evidence type="ECO:0000256" key="1">
    <source>
        <dbReference type="ARBA" id="ARBA00007429"/>
    </source>
</evidence>
<feature type="compositionally biased region" description="Polar residues" evidence="4">
    <location>
        <begin position="187"/>
        <end position="201"/>
    </location>
</feature>
<protein>
    <submittedName>
        <fullName evidence="5">Uncharacterized protein</fullName>
    </submittedName>
</protein>
<dbReference type="EMBL" id="JBICBT010000681">
    <property type="protein sequence ID" value="KAL3105634.1"/>
    <property type="molecule type" value="Genomic_DNA"/>
</dbReference>
<dbReference type="PANTHER" id="PTHR10921">
    <property type="entry name" value="NUCLEAR DISTRIBUTION PROTEIN NUDE HOMOLOG 1"/>
    <property type="match status" value="1"/>
</dbReference>
<dbReference type="InterPro" id="IPR033494">
    <property type="entry name" value="NUDE"/>
</dbReference>
<evidence type="ECO:0000313" key="5">
    <source>
        <dbReference type="EMBL" id="KAL3105634.1"/>
    </source>
</evidence>
<accession>A0ABD2KS54</accession>
<evidence type="ECO:0000313" key="6">
    <source>
        <dbReference type="Proteomes" id="UP001620626"/>
    </source>
</evidence>
<evidence type="ECO:0000256" key="3">
    <source>
        <dbReference type="SAM" id="Coils"/>
    </source>
</evidence>
<dbReference type="Gene3D" id="6.10.250.1080">
    <property type="match status" value="1"/>
</dbReference>
<dbReference type="PANTHER" id="PTHR10921:SF1">
    <property type="entry name" value="NUCLEAR DISTRIBUTION PROTEIN NUDE HOMOLOG"/>
    <property type="match status" value="1"/>
</dbReference>
<evidence type="ECO:0000256" key="2">
    <source>
        <dbReference type="ARBA" id="ARBA00023054"/>
    </source>
</evidence>
<evidence type="ECO:0000256" key="4">
    <source>
        <dbReference type="SAM" id="MobiDB-lite"/>
    </source>
</evidence>
<keyword evidence="6" id="KW-1185">Reference proteome</keyword>
<reference evidence="5 6" key="1">
    <citation type="submission" date="2024-10" db="EMBL/GenBank/DDBJ databases">
        <authorList>
            <person name="Kim D."/>
        </authorList>
    </citation>
    <scope>NUCLEOTIDE SEQUENCE [LARGE SCALE GENOMIC DNA]</scope>
    <source>
        <strain evidence="5">BH-2024</strain>
    </source>
</reference>
<sequence length="277" mass="31533">MSNSLIQKEIERYKAMYEREREQFEEFQRYSKELESEMELELKQRDQKISELESVKHRLSTALEQLKAKSEKDRHEQRTTEEQLRTRLLNSDEQCTELRHKLRAVEQQNDNLERRERIHTQQLIDLSERYDHCLERCAMLEAGMAVPPSPQALSLAVNGGGVNGVVTHCQQIDSADHQPMDFASSSVNNIADNPSSTTDTSPEGPAMRERVRQTLNGRPTQRLIEQMLRKVEAAEAHLNISSFSSSTVSSFYDSPPATAAVANGLQRNSNNGANNSF</sequence>
<comment type="caution">
    <text evidence="5">The sequence shown here is derived from an EMBL/GenBank/DDBJ whole genome shotgun (WGS) entry which is preliminary data.</text>
</comment>